<feature type="transmembrane region" description="Helical" evidence="2">
    <location>
        <begin position="231"/>
        <end position="251"/>
    </location>
</feature>
<evidence type="ECO:0000256" key="1">
    <source>
        <dbReference type="SAM" id="MobiDB-lite"/>
    </source>
</evidence>
<dbReference type="AlphaFoldDB" id="A0A1G9TK49"/>
<feature type="transmembrane region" description="Helical" evidence="2">
    <location>
        <begin position="373"/>
        <end position="396"/>
    </location>
</feature>
<dbReference type="GO" id="GO:0010045">
    <property type="term" value="P:response to nickel cation"/>
    <property type="evidence" value="ECO:0007669"/>
    <property type="project" value="TreeGrafter"/>
</dbReference>
<proteinExistence type="predicted"/>
<feature type="transmembrane region" description="Helical" evidence="2">
    <location>
        <begin position="402"/>
        <end position="427"/>
    </location>
</feature>
<dbReference type="Proteomes" id="UP000199682">
    <property type="component" value="Unassembled WGS sequence"/>
</dbReference>
<dbReference type="RefSeq" id="WP_256335108.1">
    <property type="nucleotide sequence ID" value="NZ_FNET01000022.1"/>
</dbReference>
<feature type="region of interest" description="Disordered" evidence="1">
    <location>
        <begin position="340"/>
        <end position="365"/>
    </location>
</feature>
<dbReference type="PANTHER" id="PTHR40659:SF1">
    <property type="entry name" value="NICKEL_COBALT EFFLUX SYSTEM RCNA"/>
    <property type="match status" value="1"/>
</dbReference>
<keyword evidence="2" id="KW-0472">Membrane</keyword>
<reference evidence="4" key="1">
    <citation type="submission" date="2016-10" db="EMBL/GenBank/DDBJ databases">
        <authorList>
            <person name="Varghese N."/>
            <person name="Submissions S."/>
        </authorList>
    </citation>
    <scope>NUCLEOTIDE SEQUENCE [LARGE SCALE GENOMIC DNA]</scope>
    <source>
        <strain evidence="4">DSM 44796</strain>
    </source>
</reference>
<dbReference type="GO" id="GO:0032025">
    <property type="term" value="P:response to cobalt ion"/>
    <property type="evidence" value="ECO:0007669"/>
    <property type="project" value="TreeGrafter"/>
</dbReference>
<keyword evidence="2" id="KW-0812">Transmembrane</keyword>
<evidence type="ECO:0000313" key="3">
    <source>
        <dbReference type="EMBL" id="SDM48117.1"/>
    </source>
</evidence>
<gene>
    <name evidence="3" type="ORF">SAMN04488074_12247</name>
</gene>
<sequence length="469" mass="49192">MSLSSWVVRPVLVAALLLAGIFFVNGEASAHPLGNFSVNHYHGLHLHPDRIDLRSVVDVAEIPTLQENLKTRDARQWCDEVSRTDRSTVDGRRITWTLSSSTKEHPVGQADLLTTRLVCEFTAKVDLDRPARLEFRDESNTDRVGWREITAAGSGIRLTGSKVPTESISDELRTYPEDLLSSPMDVRSVVFSAEPGSGSEPKVATGSPVQSLSVTAARLNDILGSDDLTPWLGFLALLLSLVLGASHAALPGHGKTLIAAYLAGRQGTPKDAFIVGASVTATHTGGVLVLGLIISASSALAGEQVLRWLGLVSGVLIAMIGVMLLRSALSTTREPALAGVTTGHGHGHDHGQGHGHGPGHGHGHGHGYSRASLVGMGAANGLVPSPSALVVLLGAMALGRTWFGVLLVLGYGIGMAGTLTAVGLLLVKARDRVERILDGRATRLLSHYAPVGTAATVIVVGAWLTLQAV</sequence>
<feature type="transmembrane region" description="Helical" evidence="2">
    <location>
        <begin position="272"/>
        <end position="294"/>
    </location>
</feature>
<dbReference type="InterPro" id="IPR051224">
    <property type="entry name" value="NiCoT_RcnA"/>
</dbReference>
<dbReference type="PANTHER" id="PTHR40659">
    <property type="entry name" value="NICKEL/COBALT EFFLUX SYSTEM RCNA"/>
    <property type="match status" value="1"/>
</dbReference>
<protein>
    <submittedName>
        <fullName evidence="3">ABC-type nickel/cobalt efflux system, permease component RcnA</fullName>
    </submittedName>
</protein>
<evidence type="ECO:0000256" key="2">
    <source>
        <dbReference type="SAM" id="Phobius"/>
    </source>
</evidence>
<evidence type="ECO:0000313" key="4">
    <source>
        <dbReference type="Proteomes" id="UP000199682"/>
    </source>
</evidence>
<dbReference type="GO" id="GO:0006824">
    <property type="term" value="P:cobalt ion transport"/>
    <property type="evidence" value="ECO:0007669"/>
    <property type="project" value="UniProtKB-KW"/>
</dbReference>
<feature type="transmembrane region" description="Helical" evidence="2">
    <location>
        <begin position="306"/>
        <end position="325"/>
    </location>
</feature>
<dbReference type="GO" id="GO:0005886">
    <property type="term" value="C:plasma membrane"/>
    <property type="evidence" value="ECO:0007669"/>
    <property type="project" value="UniProtKB-SubCell"/>
</dbReference>
<organism evidence="3 4">
    <name type="scientific">Lentzea albidocapillata subsp. violacea</name>
    <dbReference type="NCBI Taxonomy" id="128104"/>
    <lineage>
        <taxon>Bacteria</taxon>
        <taxon>Bacillati</taxon>
        <taxon>Actinomycetota</taxon>
        <taxon>Actinomycetes</taxon>
        <taxon>Pseudonocardiales</taxon>
        <taxon>Pseudonocardiaceae</taxon>
        <taxon>Lentzea</taxon>
    </lineage>
</organism>
<dbReference type="GO" id="GO:0015099">
    <property type="term" value="F:nickel cation transmembrane transporter activity"/>
    <property type="evidence" value="ECO:0007669"/>
    <property type="project" value="TreeGrafter"/>
</dbReference>
<dbReference type="EMBL" id="FNET01000022">
    <property type="protein sequence ID" value="SDM48117.1"/>
    <property type="molecule type" value="Genomic_DNA"/>
</dbReference>
<feature type="transmembrane region" description="Helical" evidence="2">
    <location>
        <begin position="448"/>
        <end position="466"/>
    </location>
</feature>
<keyword evidence="2" id="KW-1133">Transmembrane helix</keyword>
<dbReference type="GO" id="GO:0046583">
    <property type="term" value="F:monoatomic cation efflux transmembrane transporter activity"/>
    <property type="evidence" value="ECO:0007669"/>
    <property type="project" value="TreeGrafter"/>
</dbReference>
<name>A0A1G9TK49_9PSEU</name>
<accession>A0A1G9TK49</accession>